<gene>
    <name evidence="3" type="ORF">GALMADRAFT_225654</name>
</gene>
<feature type="region of interest" description="Disordered" evidence="1">
    <location>
        <begin position="21"/>
        <end position="56"/>
    </location>
</feature>
<dbReference type="Proteomes" id="UP000027222">
    <property type="component" value="Unassembled WGS sequence"/>
</dbReference>
<keyword evidence="2" id="KW-0812">Transmembrane</keyword>
<evidence type="ECO:0000313" key="4">
    <source>
        <dbReference type="Proteomes" id="UP000027222"/>
    </source>
</evidence>
<protein>
    <submittedName>
        <fullName evidence="3">Uncharacterized protein</fullName>
    </submittedName>
</protein>
<proteinExistence type="predicted"/>
<accession>A0A067T0N6</accession>
<reference evidence="4" key="1">
    <citation type="journal article" date="2014" name="Proc. Natl. Acad. Sci. U.S.A.">
        <title>Extensive sampling of basidiomycete genomes demonstrates inadequacy of the white-rot/brown-rot paradigm for wood decay fungi.</title>
        <authorList>
            <person name="Riley R."/>
            <person name="Salamov A.A."/>
            <person name="Brown D.W."/>
            <person name="Nagy L.G."/>
            <person name="Floudas D."/>
            <person name="Held B.W."/>
            <person name="Levasseur A."/>
            <person name="Lombard V."/>
            <person name="Morin E."/>
            <person name="Otillar R."/>
            <person name="Lindquist E.A."/>
            <person name="Sun H."/>
            <person name="LaButti K.M."/>
            <person name="Schmutz J."/>
            <person name="Jabbour D."/>
            <person name="Luo H."/>
            <person name="Baker S.E."/>
            <person name="Pisabarro A.G."/>
            <person name="Walton J.D."/>
            <person name="Blanchette R.A."/>
            <person name="Henrissat B."/>
            <person name="Martin F."/>
            <person name="Cullen D."/>
            <person name="Hibbett D.S."/>
            <person name="Grigoriev I.V."/>
        </authorList>
    </citation>
    <scope>NUCLEOTIDE SEQUENCE [LARGE SCALE GENOMIC DNA]</scope>
    <source>
        <strain evidence="4">CBS 339.88</strain>
    </source>
</reference>
<dbReference type="AlphaFoldDB" id="A0A067T0N6"/>
<sequence>MTRLSPPKPWGLSTLSLGDVVNVDDEDGNEHLTPLSKPRVNERASISPRGPRPLVTSMTPSRRYEILSPISSVNNNTCGDREKEEDERPDAPLLRIPQLLSPLQVDLRPALRQAADAVDEKAVDLGPVTVPLDDAHSYYQLSDVAHCAFPPSPSFSGKFLDSPPVTGASYAFPSFPTPPKSRHPFAEGYEVPQWKLLIIHIVLCALTYPFLLVFVIASAEKSLFWARFLVGAGCGLVGLALGMSLLNLARAILEAAAWATIVHQSRLPNSPGVRLKDLASHAYNPSGARGALKLLWDRRSYQGTQREVRKLYDDRRWSLWIVFFLLNISLSGVLSFLLGRVMDINIRVIHQYQDYHEVAVAADISDQDIQQADILQSAFDNYALTWTLAPFSTHGSLPPAVSFAWKNDSVFFSEVILSQLVPGGSGFGTFQPDTTSPTLDLNAENLSGTDPSVGAAPGAVLRFPRWGIRIKCTKIPDISDNLIPISYGGLTYLFTPRETIRHLFQYFDMTLPQNYEQPFNFSSFINPNDTFPSGFDASGIAAAAAFSNNGVAHSLKSSPSSLGENGDGFITLEHVLVRLNDTYAQNGTFGVKGTTLPDINGTLTYIGYDAAVCLELYEPWVVEVYNSSVSIPGSMRIVDKAASIKDMNTQITKEQLKGSRISNPLVKRVLNSTNLTSVYIVGHQNSVNQILKDNGRDSNYVPSPTLISFTGGQGPLGYTKLSEVYFAKARALADASNVLPYFAGSGLSVARRYPDQIVTNTKIANTEIATMIFVVCLMGGISALFVPRLPHDLPRRGFDLYSWFSAFSVQELVVDHPGRLGKHMELREVVDYAGEQKFYYATNCD</sequence>
<evidence type="ECO:0000256" key="1">
    <source>
        <dbReference type="SAM" id="MobiDB-lite"/>
    </source>
</evidence>
<name>A0A067T0N6_GALM3</name>
<dbReference type="STRING" id="685588.A0A067T0N6"/>
<keyword evidence="4" id="KW-1185">Reference proteome</keyword>
<feature type="transmembrane region" description="Helical" evidence="2">
    <location>
        <begin position="317"/>
        <end position="338"/>
    </location>
</feature>
<keyword evidence="2" id="KW-1133">Transmembrane helix</keyword>
<organism evidence="3 4">
    <name type="scientific">Galerina marginata (strain CBS 339.88)</name>
    <dbReference type="NCBI Taxonomy" id="685588"/>
    <lineage>
        <taxon>Eukaryota</taxon>
        <taxon>Fungi</taxon>
        <taxon>Dikarya</taxon>
        <taxon>Basidiomycota</taxon>
        <taxon>Agaricomycotina</taxon>
        <taxon>Agaricomycetes</taxon>
        <taxon>Agaricomycetidae</taxon>
        <taxon>Agaricales</taxon>
        <taxon>Agaricineae</taxon>
        <taxon>Strophariaceae</taxon>
        <taxon>Galerina</taxon>
    </lineage>
</organism>
<dbReference type="OrthoDB" id="8191639at2759"/>
<feature type="region of interest" description="Disordered" evidence="1">
    <location>
        <begin position="70"/>
        <end position="92"/>
    </location>
</feature>
<evidence type="ECO:0000313" key="3">
    <source>
        <dbReference type="EMBL" id="KDR76711.1"/>
    </source>
</evidence>
<feature type="transmembrane region" description="Helical" evidence="2">
    <location>
        <begin position="196"/>
        <end position="218"/>
    </location>
</feature>
<evidence type="ECO:0000256" key="2">
    <source>
        <dbReference type="SAM" id="Phobius"/>
    </source>
</evidence>
<dbReference type="EMBL" id="KL142378">
    <property type="protein sequence ID" value="KDR76711.1"/>
    <property type="molecule type" value="Genomic_DNA"/>
</dbReference>
<dbReference type="HOGENOM" id="CLU_017508_0_0_1"/>
<keyword evidence="2" id="KW-0472">Membrane</keyword>
<feature type="transmembrane region" description="Helical" evidence="2">
    <location>
        <begin position="224"/>
        <end position="246"/>
    </location>
</feature>